<dbReference type="InterPro" id="IPR051678">
    <property type="entry name" value="AGP_Transferase"/>
</dbReference>
<dbReference type="InterPro" id="IPR011009">
    <property type="entry name" value="Kinase-like_dom_sf"/>
</dbReference>
<dbReference type="AlphaFoldDB" id="A0A1B9HT27"/>
<feature type="compositionally biased region" description="Basic and acidic residues" evidence="1">
    <location>
        <begin position="467"/>
        <end position="483"/>
    </location>
</feature>
<dbReference type="KEGG" id="kpin:30176014"/>
<organism evidence="2">
    <name type="scientific">Kwoniella pini CBS 10737</name>
    <dbReference type="NCBI Taxonomy" id="1296096"/>
    <lineage>
        <taxon>Eukaryota</taxon>
        <taxon>Fungi</taxon>
        <taxon>Dikarya</taxon>
        <taxon>Basidiomycota</taxon>
        <taxon>Agaricomycotina</taxon>
        <taxon>Tremellomycetes</taxon>
        <taxon>Tremellales</taxon>
        <taxon>Cryptococcaceae</taxon>
        <taxon>Kwoniella</taxon>
    </lineage>
</organism>
<accession>A0A1B9HT27</accession>
<reference evidence="2" key="1">
    <citation type="submission" date="2013-07" db="EMBL/GenBank/DDBJ databases">
        <title>The Genome Sequence of Cryptococcus pinus CBS10737.</title>
        <authorList>
            <consortium name="The Broad Institute Genome Sequencing Platform"/>
            <person name="Cuomo C."/>
            <person name="Litvintseva A."/>
            <person name="Chen Y."/>
            <person name="Heitman J."/>
            <person name="Sun S."/>
            <person name="Springer D."/>
            <person name="Dromer F."/>
            <person name="Young S.K."/>
            <person name="Zeng Q."/>
            <person name="Gargeya S."/>
            <person name="Fitzgerald M."/>
            <person name="Abouelleil A."/>
            <person name="Alvarado L."/>
            <person name="Berlin A.M."/>
            <person name="Chapman S.B."/>
            <person name="Dewar J."/>
            <person name="Goldberg J."/>
            <person name="Griggs A."/>
            <person name="Gujja S."/>
            <person name="Hansen M."/>
            <person name="Howarth C."/>
            <person name="Imamovic A."/>
            <person name="Larimer J."/>
            <person name="McCowan C."/>
            <person name="Murphy C."/>
            <person name="Pearson M."/>
            <person name="Priest M."/>
            <person name="Roberts A."/>
            <person name="Saif S."/>
            <person name="Shea T."/>
            <person name="Sykes S."/>
            <person name="Wortman J."/>
            <person name="Nusbaum C."/>
            <person name="Birren B."/>
        </authorList>
    </citation>
    <scope>NUCLEOTIDE SEQUENCE [LARGE SCALE GENOMIC DNA]</scope>
    <source>
        <strain evidence="2">CBS 10737</strain>
    </source>
</reference>
<dbReference type="GeneID" id="30176014"/>
<proteinExistence type="predicted"/>
<gene>
    <name evidence="2" type="ORF">I206_07645</name>
    <name evidence="3" type="ORF">I206_102275</name>
</gene>
<name>A0A1B9HT27_9TREE</name>
<dbReference type="Proteomes" id="UP000094020">
    <property type="component" value="Chromosome 3"/>
</dbReference>
<evidence type="ECO:0000313" key="3">
    <source>
        <dbReference type="EMBL" id="WWC68350.1"/>
    </source>
</evidence>
<dbReference type="PANTHER" id="PTHR21310">
    <property type="entry name" value="AMINOGLYCOSIDE PHOSPHOTRANSFERASE-RELATED-RELATED"/>
    <property type="match status" value="1"/>
</dbReference>
<evidence type="ECO:0000313" key="2">
    <source>
        <dbReference type="EMBL" id="OCF46411.1"/>
    </source>
</evidence>
<reference evidence="2" key="3">
    <citation type="submission" date="2016-07" db="EMBL/GenBank/DDBJ databases">
        <title>Evolution of pathogenesis and genome organization in the Tremellales.</title>
        <authorList>
            <person name="Cuomo C."/>
            <person name="Litvintseva A."/>
            <person name="Heitman J."/>
            <person name="Chen Y."/>
            <person name="Sun S."/>
            <person name="Springer D."/>
            <person name="Dromer F."/>
            <person name="Young S."/>
            <person name="Zeng Q."/>
            <person name="Chapman S."/>
            <person name="Gujja S."/>
            <person name="Saif S."/>
            <person name="Birren B."/>
        </authorList>
    </citation>
    <scope>NUCLEOTIDE SEQUENCE</scope>
    <source>
        <strain evidence="2">CBS 10737</strain>
    </source>
</reference>
<dbReference type="OrthoDB" id="2561803at2759"/>
<dbReference type="PANTHER" id="PTHR21310:SF15">
    <property type="entry name" value="AMINOGLYCOSIDE PHOSPHOTRANSFERASE DOMAIN-CONTAINING PROTEIN"/>
    <property type="match status" value="1"/>
</dbReference>
<reference evidence="3" key="2">
    <citation type="submission" date="2013-07" db="EMBL/GenBank/DDBJ databases">
        <authorList>
            <consortium name="The Broad Institute Genome Sequencing Platform"/>
            <person name="Cuomo C."/>
            <person name="Litvintseva A."/>
            <person name="Chen Y."/>
            <person name="Heitman J."/>
            <person name="Sun S."/>
            <person name="Springer D."/>
            <person name="Dromer F."/>
            <person name="Young S.K."/>
            <person name="Zeng Q."/>
            <person name="Gargeya S."/>
            <person name="Fitzgerald M."/>
            <person name="Abouelleil A."/>
            <person name="Alvarado L."/>
            <person name="Berlin A.M."/>
            <person name="Chapman S.B."/>
            <person name="Dewar J."/>
            <person name="Goldberg J."/>
            <person name="Griggs A."/>
            <person name="Gujja S."/>
            <person name="Hansen M."/>
            <person name="Howarth C."/>
            <person name="Imamovic A."/>
            <person name="Larimer J."/>
            <person name="McCowan C."/>
            <person name="Murphy C."/>
            <person name="Pearson M."/>
            <person name="Priest M."/>
            <person name="Roberts A."/>
            <person name="Saif S."/>
            <person name="Shea T."/>
            <person name="Sykes S."/>
            <person name="Wortman J."/>
            <person name="Nusbaum C."/>
            <person name="Birren B."/>
        </authorList>
    </citation>
    <scope>NUCLEOTIDE SEQUENCE</scope>
    <source>
        <strain evidence="3">CBS 10737</strain>
    </source>
</reference>
<feature type="region of interest" description="Disordered" evidence="1">
    <location>
        <begin position="457"/>
        <end position="492"/>
    </location>
</feature>
<dbReference type="RefSeq" id="XP_019007630.1">
    <property type="nucleotide sequence ID" value="XM_019159336.1"/>
</dbReference>
<protein>
    <recommendedName>
        <fullName evidence="5">Aminoglycoside phosphotransferase domain-containing protein</fullName>
    </recommendedName>
</protein>
<evidence type="ECO:0000313" key="4">
    <source>
        <dbReference type="Proteomes" id="UP000094020"/>
    </source>
</evidence>
<dbReference type="SUPFAM" id="SSF56112">
    <property type="entry name" value="Protein kinase-like (PK-like)"/>
    <property type="match status" value="1"/>
</dbReference>
<dbReference type="EMBL" id="KI894017">
    <property type="protein sequence ID" value="OCF46411.1"/>
    <property type="molecule type" value="Genomic_DNA"/>
</dbReference>
<evidence type="ECO:0008006" key="5">
    <source>
        <dbReference type="Google" id="ProtNLM"/>
    </source>
</evidence>
<dbReference type="STRING" id="1296096.A0A1B9HT27"/>
<reference evidence="3" key="4">
    <citation type="submission" date="2024-02" db="EMBL/GenBank/DDBJ databases">
        <title>Comparative genomics of Cryptococcus and Kwoniella reveals pathogenesis evolution and contrasting modes of karyotype evolution via chromosome fusion or intercentromeric recombination.</title>
        <authorList>
            <person name="Coelho M.A."/>
            <person name="David-Palma M."/>
            <person name="Shea T."/>
            <person name="Bowers K."/>
            <person name="McGinley-Smith S."/>
            <person name="Mohammad A.W."/>
            <person name="Gnirke A."/>
            <person name="Yurkov A.M."/>
            <person name="Nowrousian M."/>
            <person name="Sun S."/>
            <person name="Cuomo C.A."/>
            <person name="Heitman J."/>
        </authorList>
    </citation>
    <scope>NUCLEOTIDE SEQUENCE</scope>
    <source>
        <strain evidence="3">CBS 10737</strain>
    </source>
</reference>
<dbReference type="EMBL" id="CP144521">
    <property type="protein sequence ID" value="WWC68350.1"/>
    <property type="molecule type" value="Genomic_DNA"/>
</dbReference>
<evidence type="ECO:0000256" key="1">
    <source>
        <dbReference type="SAM" id="MobiDB-lite"/>
    </source>
</evidence>
<sequence>MSAGMDDPHLKQIYLENRLTRFERLLKDVRDRSHQIIAEARHFRPDFQCELQIPPDAQTMLDKKKMYNGINIHFPLIWEDGVKWLLRVRQAQDGYPPAEIQQSVTNSEITVLCILNRNNISVPNAWYENKRGYNEGDLHYFFYEYLEGRALRLPKKGVDGLWKPGVRMRHIINQYAKFQIQVSDHPIPARLIGSPSFFPDIGAEAELRVGPLVNFHCLNRLEAPYFLGPFRNNQERYLAQIDLALSHIADGYICQNATLDGYLFHLQLKELVSNCSVLMEQPEEVYIKHADDKGDQFMGDENDNLTGVIDWEWAYVTTKSEAFTAPIFCFWSIKYFVGDNILSPAEEILIEEYGRLGRHDLADCVGNGKIYQRLSHIGTFDQSIWNQRSILDIFEKFKPAGFKPPRWVGKKWRVYLIDRYKMDGNLERLMLREGWDQGKEAAEVAREREDIRAETMKEYPELDLTADQEKDQQRAQRAVERRAAKAKRKATG</sequence>
<keyword evidence="4" id="KW-1185">Reference proteome</keyword>